<evidence type="ECO:0000313" key="3">
    <source>
        <dbReference type="Proteomes" id="UP000544110"/>
    </source>
</evidence>
<dbReference type="InterPro" id="IPR002881">
    <property type="entry name" value="DUF58"/>
</dbReference>
<dbReference type="EMBL" id="JACCAC010000001">
    <property type="protein sequence ID" value="NYG56368.1"/>
    <property type="molecule type" value="Genomic_DNA"/>
</dbReference>
<organism evidence="2 3">
    <name type="scientific">Nocardioides perillae</name>
    <dbReference type="NCBI Taxonomy" id="1119534"/>
    <lineage>
        <taxon>Bacteria</taxon>
        <taxon>Bacillati</taxon>
        <taxon>Actinomycetota</taxon>
        <taxon>Actinomycetes</taxon>
        <taxon>Propionibacteriales</taxon>
        <taxon>Nocardioidaceae</taxon>
        <taxon>Nocardioides</taxon>
    </lineage>
</organism>
<sequence>MTAHLVRVRSRLALHAHRKVRGLLEGQYAAAQAGRGTELEDLRDYVRGDDVGDLDWKASARTGSLLVRRYRAERRHTVLLVVSTGREMAALNDVGVPKRRVAVLVAGVLGQLALGHGDRVGLVHGHAGGAAQLPPRTGEVHLERCLAAAHDATREDGPPGDLVGLLEHVARTVRRRSIAVVVTDDVPLATDGELPAALTSVLRRLAAQHEVLLVTVADLDPTRATTAPLVDVGSGARLPAWLLDDPHLAVQYAAADATDAARLQRALDRLGVPHERVPDEEGAVAAVLRLLERQRRGRR</sequence>
<dbReference type="Pfam" id="PF01882">
    <property type="entry name" value="DUF58"/>
    <property type="match status" value="1"/>
</dbReference>
<accession>A0A7Y9ULE2</accession>
<dbReference type="Proteomes" id="UP000544110">
    <property type="component" value="Unassembled WGS sequence"/>
</dbReference>
<dbReference type="RefSeq" id="WP_179518632.1">
    <property type="nucleotide sequence ID" value="NZ_JACCAC010000001.1"/>
</dbReference>
<gene>
    <name evidence="2" type="ORF">BJ989_002672</name>
</gene>
<dbReference type="PANTHER" id="PTHR33608">
    <property type="entry name" value="BLL2464 PROTEIN"/>
    <property type="match status" value="1"/>
</dbReference>
<dbReference type="AlphaFoldDB" id="A0A7Y9ULE2"/>
<reference evidence="2 3" key="1">
    <citation type="submission" date="2020-07" db="EMBL/GenBank/DDBJ databases">
        <title>Sequencing the genomes of 1000 actinobacteria strains.</title>
        <authorList>
            <person name="Klenk H.-P."/>
        </authorList>
    </citation>
    <scope>NUCLEOTIDE SEQUENCE [LARGE SCALE GENOMIC DNA]</scope>
    <source>
        <strain evidence="2 3">DSM 24552</strain>
    </source>
</reference>
<protein>
    <submittedName>
        <fullName evidence="2">Uncharacterized protein (DUF58 family)</fullName>
    </submittedName>
</protein>
<dbReference type="PANTHER" id="PTHR33608:SF6">
    <property type="entry name" value="BLL2464 PROTEIN"/>
    <property type="match status" value="1"/>
</dbReference>
<keyword evidence="3" id="KW-1185">Reference proteome</keyword>
<comment type="caution">
    <text evidence="2">The sequence shown here is derived from an EMBL/GenBank/DDBJ whole genome shotgun (WGS) entry which is preliminary data.</text>
</comment>
<evidence type="ECO:0000313" key="2">
    <source>
        <dbReference type="EMBL" id="NYG56368.1"/>
    </source>
</evidence>
<name>A0A7Y9ULE2_9ACTN</name>
<feature type="domain" description="DUF58" evidence="1">
    <location>
        <begin position="41"/>
        <end position="218"/>
    </location>
</feature>
<proteinExistence type="predicted"/>
<evidence type="ECO:0000259" key="1">
    <source>
        <dbReference type="Pfam" id="PF01882"/>
    </source>
</evidence>